<evidence type="ECO:0000256" key="5">
    <source>
        <dbReference type="ARBA" id="ARBA00023136"/>
    </source>
</evidence>
<sequence>MSILQSKLFRTGAKYSVVSTIKSVVAMVAGMVIMFWLDPSEVGKWNTVSIFLAYAPFLQLGIQSGLSIELPVTLGRNEEVKARQFIANGFGFAILVSMVILLIGLLMTYYFYHRLGLDIAMGVVAITIVAICSSFTLHFIARFRSARAFDMLTKVIAIEIPFNVFAIWFIYQFHYYGIIIYNIIIAIVPAVLMYYYMPYKNIKPTIQWNDIFSLGKIGIALMFQNQLQKAAQTLPRWVILAKSSITTLGLFTPAMAVNQLIGLVPGQIGQFFHPQMGYIYGKTGCAKSMWPYVWKMNLILPLMTSPLALVLWFMAPWLLENFFPKYIESMWAMRIMAIAFVFSSSITTSWVLNTLHAFKYAYVFSLTNFVGCFVFPYLMTYLWPEHILTAVTIGLAINNFVCYLVNFILLRIVLFKPQYNSPKTN</sequence>
<accession>A0A412WXB6</accession>
<dbReference type="Proteomes" id="UP000283589">
    <property type="component" value="Unassembled WGS sequence"/>
</dbReference>
<feature type="transmembrane region" description="Helical" evidence="6">
    <location>
        <begin position="360"/>
        <end position="381"/>
    </location>
</feature>
<evidence type="ECO:0000256" key="1">
    <source>
        <dbReference type="ARBA" id="ARBA00004651"/>
    </source>
</evidence>
<feature type="transmembrane region" description="Helical" evidence="6">
    <location>
        <begin position="48"/>
        <end position="68"/>
    </location>
</feature>
<evidence type="ECO:0000313" key="8">
    <source>
        <dbReference type="Proteomes" id="UP000283589"/>
    </source>
</evidence>
<feature type="transmembrane region" description="Helical" evidence="6">
    <location>
        <begin position="152"/>
        <end position="171"/>
    </location>
</feature>
<dbReference type="InterPro" id="IPR050833">
    <property type="entry name" value="Poly_Biosynth_Transport"/>
</dbReference>
<protein>
    <submittedName>
        <fullName evidence="7">Lipopolysaccharide biosynthesis protein</fullName>
    </submittedName>
</protein>
<feature type="transmembrane region" description="Helical" evidence="6">
    <location>
        <begin position="119"/>
        <end position="140"/>
    </location>
</feature>
<comment type="subcellular location">
    <subcellularLocation>
        <location evidence="1">Cell membrane</location>
        <topology evidence="1">Multi-pass membrane protein</topology>
    </subcellularLocation>
</comment>
<feature type="transmembrane region" description="Helical" evidence="6">
    <location>
        <begin position="298"/>
        <end position="319"/>
    </location>
</feature>
<comment type="caution">
    <text evidence="7">The sequence shown here is derived from an EMBL/GenBank/DDBJ whole genome shotgun (WGS) entry which is preliminary data.</text>
</comment>
<feature type="transmembrane region" description="Helical" evidence="6">
    <location>
        <begin position="89"/>
        <end position="113"/>
    </location>
</feature>
<keyword evidence="3 6" id="KW-0812">Transmembrane</keyword>
<organism evidence="7 8">
    <name type="scientific">Butyricimonas virosa</name>
    <dbReference type="NCBI Taxonomy" id="544645"/>
    <lineage>
        <taxon>Bacteria</taxon>
        <taxon>Pseudomonadati</taxon>
        <taxon>Bacteroidota</taxon>
        <taxon>Bacteroidia</taxon>
        <taxon>Bacteroidales</taxon>
        <taxon>Odoribacteraceae</taxon>
        <taxon>Butyricimonas</taxon>
    </lineage>
</organism>
<keyword evidence="2" id="KW-1003">Cell membrane</keyword>
<evidence type="ECO:0000256" key="3">
    <source>
        <dbReference type="ARBA" id="ARBA00022692"/>
    </source>
</evidence>
<name>A0A412WXB6_9BACT</name>
<proteinExistence type="predicted"/>
<dbReference type="PANTHER" id="PTHR30250:SF11">
    <property type="entry name" value="O-ANTIGEN TRANSPORTER-RELATED"/>
    <property type="match status" value="1"/>
</dbReference>
<evidence type="ECO:0000313" key="7">
    <source>
        <dbReference type="EMBL" id="RGV32183.1"/>
    </source>
</evidence>
<reference evidence="7 8" key="1">
    <citation type="submission" date="2018-08" db="EMBL/GenBank/DDBJ databases">
        <title>A genome reference for cultivated species of the human gut microbiota.</title>
        <authorList>
            <person name="Zou Y."/>
            <person name="Xue W."/>
            <person name="Luo G."/>
        </authorList>
    </citation>
    <scope>NUCLEOTIDE SEQUENCE [LARGE SCALE GENOMIC DNA]</scope>
    <source>
        <strain evidence="7 8">AF14-49</strain>
    </source>
</reference>
<feature type="transmembrane region" description="Helical" evidence="6">
    <location>
        <begin position="177"/>
        <end position="197"/>
    </location>
</feature>
<keyword evidence="5 6" id="KW-0472">Membrane</keyword>
<evidence type="ECO:0000256" key="4">
    <source>
        <dbReference type="ARBA" id="ARBA00022989"/>
    </source>
</evidence>
<gene>
    <name evidence="7" type="ORF">DWW18_14950</name>
</gene>
<dbReference type="GO" id="GO:0005886">
    <property type="term" value="C:plasma membrane"/>
    <property type="evidence" value="ECO:0007669"/>
    <property type="project" value="UniProtKB-SubCell"/>
</dbReference>
<evidence type="ECO:0000256" key="2">
    <source>
        <dbReference type="ARBA" id="ARBA00022475"/>
    </source>
</evidence>
<feature type="transmembrane region" description="Helical" evidence="6">
    <location>
        <begin position="387"/>
        <end position="414"/>
    </location>
</feature>
<feature type="transmembrane region" description="Helical" evidence="6">
    <location>
        <begin position="12"/>
        <end position="36"/>
    </location>
</feature>
<keyword evidence="4 6" id="KW-1133">Transmembrane helix</keyword>
<dbReference type="EMBL" id="QRZA01000023">
    <property type="protein sequence ID" value="RGV32183.1"/>
    <property type="molecule type" value="Genomic_DNA"/>
</dbReference>
<feature type="transmembrane region" description="Helical" evidence="6">
    <location>
        <begin position="331"/>
        <end position="353"/>
    </location>
</feature>
<dbReference type="RefSeq" id="WP_118261084.1">
    <property type="nucleotide sequence ID" value="NZ_QRZA01000023.1"/>
</dbReference>
<dbReference type="PANTHER" id="PTHR30250">
    <property type="entry name" value="PST FAMILY PREDICTED COLANIC ACID TRANSPORTER"/>
    <property type="match status" value="1"/>
</dbReference>
<dbReference type="AlphaFoldDB" id="A0A412WXB6"/>
<evidence type="ECO:0000256" key="6">
    <source>
        <dbReference type="SAM" id="Phobius"/>
    </source>
</evidence>